<dbReference type="GO" id="GO:0005829">
    <property type="term" value="C:cytosol"/>
    <property type="evidence" value="ECO:0007669"/>
    <property type="project" value="TreeGrafter"/>
</dbReference>
<proteinExistence type="predicted"/>
<dbReference type="GO" id="GO:0000049">
    <property type="term" value="F:tRNA binding"/>
    <property type="evidence" value="ECO:0007669"/>
    <property type="project" value="TreeGrafter"/>
</dbReference>
<evidence type="ECO:0000259" key="4">
    <source>
        <dbReference type="PROSITE" id="PS50862"/>
    </source>
</evidence>
<dbReference type="EMBL" id="AM746676">
    <property type="protein sequence ID" value="CAN92967.1"/>
    <property type="molecule type" value="Genomic_DNA"/>
</dbReference>
<keyword evidence="1 5" id="KW-0436">Ligase</keyword>
<dbReference type="eggNOG" id="COG2269">
    <property type="taxonomic scope" value="Bacteria"/>
</dbReference>
<dbReference type="GO" id="GO:0005524">
    <property type="term" value="F:ATP binding"/>
    <property type="evidence" value="ECO:0007669"/>
    <property type="project" value="UniProtKB-KW"/>
</dbReference>
<name>A9GB74_SORC5</name>
<sequence length="439" mass="46337">MALSETNTSIGFPATFAPSDIVSACSPGRTGPSGAPLPGRVRVGGRVLEVAEGAVVLGDAFSALRVALEGALAPPLEVGDLAIVEGAPAPAGRALASARLVERIAPRRPPRARAGAAAPPSSETERAIHRGRGAALAQRAAALGAVRALFAERGFLEVETPSMVPSPGLDLHLDAFAVQAARPTFLITSPEYQMKRLLSGGVPRCFQLARCFRRGELGDRHNPEFTMLEWYRAFAGVDEVMADTEAIVRRVAGALGAEGTISTSGKQVRLERPFPRISIGEAFARWAGVPADDAIALASSDEERFFRLLVDAVEPAIAALPHPVFLVDFPAPFASLARLKPSDPRVCERFELYVAGVELCNGFGELTDPVEQRARLLADQAARAAQGKPVYPIDERFLDALEEGMPPAAGNALGVDRLVALCLGAPSIGDVLAFPHGWL</sequence>
<dbReference type="SUPFAM" id="SSF55681">
    <property type="entry name" value="Class II aaRS and biotin synthetases"/>
    <property type="match status" value="1"/>
</dbReference>
<dbReference type="InterPro" id="IPR006195">
    <property type="entry name" value="aa-tRNA-synth_II"/>
</dbReference>
<dbReference type="Proteomes" id="UP000002139">
    <property type="component" value="Chromosome"/>
</dbReference>
<dbReference type="InterPro" id="IPR018149">
    <property type="entry name" value="Lys-tRNA-synth_II_C"/>
</dbReference>
<dbReference type="InterPro" id="IPR004525">
    <property type="entry name" value="EpmA"/>
</dbReference>
<dbReference type="InterPro" id="IPR004364">
    <property type="entry name" value="Aa-tRNA-synt_II"/>
</dbReference>
<evidence type="ECO:0000256" key="3">
    <source>
        <dbReference type="ARBA" id="ARBA00022840"/>
    </source>
</evidence>
<dbReference type="HOGENOM" id="CLU_008255_1_0_7"/>
<keyword evidence="3" id="KW-0067">ATP-binding</keyword>
<dbReference type="KEGG" id="scl:sce2808"/>
<dbReference type="Gene3D" id="3.30.930.10">
    <property type="entry name" value="Bira Bifunctional Protein, Domain 2"/>
    <property type="match status" value="1"/>
</dbReference>
<organism evidence="5 6">
    <name type="scientific">Sorangium cellulosum (strain So ce56)</name>
    <name type="common">Polyangium cellulosum (strain So ce56)</name>
    <dbReference type="NCBI Taxonomy" id="448385"/>
    <lineage>
        <taxon>Bacteria</taxon>
        <taxon>Pseudomonadati</taxon>
        <taxon>Myxococcota</taxon>
        <taxon>Polyangia</taxon>
        <taxon>Polyangiales</taxon>
        <taxon>Polyangiaceae</taxon>
        <taxon>Sorangium</taxon>
    </lineage>
</organism>
<accession>A9GB74</accession>
<gene>
    <name evidence="5" type="primary">yieA</name>
    <name evidence="5" type="ordered locus">sce2808</name>
</gene>
<dbReference type="PRINTS" id="PR00982">
    <property type="entry name" value="TRNASYNTHLYS"/>
</dbReference>
<dbReference type="GO" id="GO:0004824">
    <property type="term" value="F:lysine-tRNA ligase activity"/>
    <property type="evidence" value="ECO:0007669"/>
    <property type="project" value="UniProtKB-EC"/>
</dbReference>
<keyword evidence="2" id="KW-0547">Nucleotide-binding</keyword>
<dbReference type="Pfam" id="PF00152">
    <property type="entry name" value="tRNA-synt_2"/>
    <property type="match status" value="1"/>
</dbReference>
<protein>
    <submittedName>
        <fullName evidence="5">Lysine--tRNA ligase</fullName>
        <ecNumber evidence="5">6.1.1.6</ecNumber>
    </submittedName>
</protein>
<dbReference type="NCBIfam" id="TIGR00462">
    <property type="entry name" value="genX"/>
    <property type="match status" value="1"/>
</dbReference>
<dbReference type="InterPro" id="IPR045864">
    <property type="entry name" value="aa-tRNA-synth_II/BPL/LPL"/>
</dbReference>
<dbReference type="BioCyc" id="SCEL448385:SCE_RS14405-MONOMER"/>
<dbReference type="STRING" id="448385.sce2808"/>
<feature type="domain" description="Aminoacyl-transfer RNA synthetases class-II family profile" evidence="4">
    <location>
        <begin position="145"/>
        <end position="435"/>
    </location>
</feature>
<dbReference type="RefSeq" id="WP_012235440.1">
    <property type="nucleotide sequence ID" value="NC_010162.1"/>
</dbReference>
<dbReference type="PANTHER" id="PTHR42918">
    <property type="entry name" value="LYSYL-TRNA SYNTHETASE"/>
    <property type="match status" value="1"/>
</dbReference>
<evidence type="ECO:0000313" key="6">
    <source>
        <dbReference type="Proteomes" id="UP000002139"/>
    </source>
</evidence>
<dbReference type="PANTHER" id="PTHR42918:SF6">
    <property type="entry name" value="ELONGATION FACTOR P--(R)-BETA-LYSINE LIGASE"/>
    <property type="match status" value="1"/>
</dbReference>
<dbReference type="AlphaFoldDB" id="A9GB74"/>
<keyword evidence="6" id="KW-1185">Reference proteome</keyword>
<evidence type="ECO:0000256" key="1">
    <source>
        <dbReference type="ARBA" id="ARBA00022598"/>
    </source>
</evidence>
<evidence type="ECO:0000256" key="2">
    <source>
        <dbReference type="ARBA" id="ARBA00022741"/>
    </source>
</evidence>
<dbReference type="PROSITE" id="PS50862">
    <property type="entry name" value="AA_TRNA_LIGASE_II"/>
    <property type="match status" value="1"/>
</dbReference>
<reference evidence="5 6" key="1">
    <citation type="journal article" date="2007" name="Nat. Biotechnol.">
        <title>Complete genome sequence of the myxobacterium Sorangium cellulosum.</title>
        <authorList>
            <person name="Schneiker S."/>
            <person name="Perlova O."/>
            <person name="Kaiser O."/>
            <person name="Gerth K."/>
            <person name="Alici A."/>
            <person name="Altmeyer M.O."/>
            <person name="Bartels D."/>
            <person name="Bekel T."/>
            <person name="Beyer S."/>
            <person name="Bode E."/>
            <person name="Bode H.B."/>
            <person name="Bolten C.J."/>
            <person name="Choudhuri J.V."/>
            <person name="Doss S."/>
            <person name="Elnakady Y.A."/>
            <person name="Frank B."/>
            <person name="Gaigalat L."/>
            <person name="Goesmann A."/>
            <person name="Groeger C."/>
            <person name="Gross F."/>
            <person name="Jelsbak L."/>
            <person name="Jelsbak L."/>
            <person name="Kalinowski J."/>
            <person name="Kegler C."/>
            <person name="Knauber T."/>
            <person name="Konietzny S."/>
            <person name="Kopp M."/>
            <person name="Krause L."/>
            <person name="Krug D."/>
            <person name="Linke B."/>
            <person name="Mahmud T."/>
            <person name="Martinez-Arias R."/>
            <person name="McHardy A.C."/>
            <person name="Merai M."/>
            <person name="Meyer F."/>
            <person name="Mormann S."/>
            <person name="Munoz-Dorado J."/>
            <person name="Perez J."/>
            <person name="Pradella S."/>
            <person name="Rachid S."/>
            <person name="Raddatz G."/>
            <person name="Rosenau F."/>
            <person name="Rueckert C."/>
            <person name="Sasse F."/>
            <person name="Scharfe M."/>
            <person name="Schuster S.C."/>
            <person name="Suen G."/>
            <person name="Treuner-Lange A."/>
            <person name="Velicer G.J."/>
            <person name="Vorholter F.-J."/>
            <person name="Weissman K.J."/>
            <person name="Welch R.D."/>
            <person name="Wenzel S.C."/>
            <person name="Whitworth D.E."/>
            <person name="Wilhelm S."/>
            <person name="Wittmann C."/>
            <person name="Bloecker H."/>
            <person name="Puehler A."/>
            <person name="Mueller R."/>
        </authorList>
    </citation>
    <scope>NUCLEOTIDE SEQUENCE [LARGE SCALE GENOMIC DNA]</scope>
    <source>
        <strain evidence="6">So ce56</strain>
    </source>
</reference>
<dbReference type="EC" id="6.1.1.6" evidence="5"/>
<dbReference type="GO" id="GO:0006430">
    <property type="term" value="P:lysyl-tRNA aminoacylation"/>
    <property type="evidence" value="ECO:0007669"/>
    <property type="project" value="InterPro"/>
</dbReference>
<dbReference type="OrthoDB" id="9801152at2"/>
<evidence type="ECO:0000313" key="5">
    <source>
        <dbReference type="EMBL" id="CAN92967.1"/>
    </source>
</evidence>